<gene>
    <name evidence="2" type="ORF">ANACAC_00418</name>
</gene>
<comment type="caution">
    <text evidence="2">The sequence shown here is derived from an EMBL/GenBank/DDBJ whole genome shotgun (WGS) entry which is preliminary data.</text>
</comment>
<dbReference type="EMBL" id="ABAX03000003">
    <property type="protein sequence ID" value="EDR98885.1"/>
    <property type="molecule type" value="Genomic_DNA"/>
</dbReference>
<evidence type="ECO:0000256" key="1">
    <source>
        <dbReference type="SAM" id="Phobius"/>
    </source>
</evidence>
<evidence type="ECO:0000313" key="2">
    <source>
        <dbReference type="EMBL" id="EDR98885.1"/>
    </source>
</evidence>
<dbReference type="Proteomes" id="UP000004935">
    <property type="component" value="Unassembled WGS sequence"/>
</dbReference>
<keyword evidence="1" id="KW-1133">Transmembrane helix</keyword>
<keyword evidence="1" id="KW-0472">Membrane</keyword>
<keyword evidence="3" id="KW-1185">Reference proteome</keyword>
<sequence>MIRRFHAEDKSRLFALLEREGEEWSSFAAISAAETMMGLVFTFMTSWWINLIAAKNLADC</sequence>
<reference evidence="2" key="1">
    <citation type="submission" date="2007-11" db="EMBL/GenBank/DDBJ databases">
        <authorList>
            <person name="Fulton L."/>
            <person name="Clifton S."/>
            <person name="Fulton B."/>
            <person name="Xu J."/>
            <person name="Minx P."/>
            <person name="Pepin K.H."/>
            <person name="Johnson M."/>
            <person name="Thiruvilangam P."/>
            <person name="Bhonagiri V."/>
            <person name="Nash W.E."/>
            <person name="Mardis E.R."/>
            <person name="Wilson R.K."/>
        </authorList>
    </citation>
    <scope>NUCLEOTIDE SEQUENCE [LARGE SCALE GENOMIC DNA]</scope>
    <source>
        <strain evidence="2">DSM 14662</strain>
    </source>
</reference>
<feature type="transmembrane region" description="Helical" evidence="1">
    <location>
        <begin position="27"/>
        <end position="49"/>
    </location>
</feature>
<accession>B0MA44</accession>
<proteinExistence type="predicted"/>
<dbReference type="HOGENOM" id="CLU_2930966_0_0_9"/>
<organism evidence="2 3">
    <name type="scientific">Anaerostipes caccae (strain DSM 14662 / CCUG 47493 / JCM 13470 / NCIMB 13811 / L1-92)</name>
    <dbReference type="NCBI Taxonomy" id="411490"/>
    <lineage>
        <taxon>Bacteria</taxon>
        <taxon>Bacillati</taxon>
        <taxon>Bacillota</taxon>
        <taxon>Clostridia</taxon>
        <taxon>Lachnospirales</taxon>
        <taxon>Lachnospiraceae</taxon>
        <taxon>Anaerostipes</taxon>
    </lineage>
</organism>
<keyword evidence="1" id="KW-0812">Transmembrane</keyword>
<protein>
    <submittedName>
        <fullName evidence="2">Uncharacterized protein</fullName>
    </submittedName>
</protein>
<evidence type="ECO:0000313" key="3">
    <source>
        <dbReference type="Proteomes" id="UP000004935"/>
    </source>
</evidence>
<reference evidence="2" key="2">
    <citation type="submission" date="2013-11" db="EMBL/GenBank/DDBJ databases">
        <title>Draft genome sequence of Anaerostipes caccae (DSM 14662).</title>
        <authorList>
            <person name="Sudarsanam P."/>
            <person name="Ley R."/>
            <person name="Guruge J."/>
            <person name="Turnbaugh P.J."/>
            <person name="Mahowald M."/>
            <person name="Liep D."/>
            <person name="Gordon J."/>
        </authorList>
    </citation>
    <scope>NUCLEOTIDE SEQUENCE</scope>
    <source>
        <strain evidence="2">DSM 14662</strain>
    </source>
</reference>
<name>B0MA44_ANACD</name>
<dbReference type="STRING" id="411490.ANACAC_00418"/>
<dbReference type="AlphaFoldDB" id="B0MA44"/>